<reference evidence="1 2" key="1">
    <citation type="submission" date="2018-04" db="EMBL/GenBank/DDBJ databases">
        <title>Novel species isolated from glacier.</title>
        <authorList>
            <person name="Liu Q."/>
            <person name="Xin Y.-H."/>
        </authorList>
    </citation>
    <scope>NUCLEOTIDE SEQUENCE [LARGE SCALE GENOMIC DNA]</scope>
    <source>
        <strain evidence="1 2">GT1R17</strain>
    </source>
</reference>
<gene>
    <name evidence="1" type="ORF">CJD38_16520</name>
</gene>
<dbReference type="EMBL" id="QANS01000007">
    <property type="protein sequence ID" value="PTU30144.1"/>
    <property type="molecule type" value="Genomic_DNA"/>
</dbReference>
<comment type="caution">
    <text evidence="1">The sequence shown here is derived from an EMBL/GenBank/DDBJ whole genome shotgun (WGS) entry which is preliminary data.</text>
</comment>
<name>A0A2T5MC46_9GAMM</name>
<dbReference type="Proteomes" id="UP000244248">
    <property type="component" value="Unassembled WGS sequence"/>
</dbReference>
<accession>A0A2T5MC46</accession>
<evidence type="ECO:0008006" key="3">
    <source>
        <dbReference type="Google" id="ProtNLM"/>
    </source>
</evidence>
<sequence>MLRWPLPIRPLLMPVRNAPSVLSTTLRFMGARLLHRLRGGASSQAAGELQAQLNPVVEQLSKFILRCDWVEVKSGGDIWTDSELDLAPGARISLLAEGLVYVSRAFDVAITPKVGLWFRVGDAPLEKIVDTGFSVVTTNGGRLCFTSKPPGEFADQVGRFEKALSRTPLAGGYRVAVIQWRESLDESLAEAALAAPSLFAPLLDRLRNPVLPPKGWNYLWRLGQGEIYRPHNDGHELCCHTRGDVGIVQFPLRRPLTADTSLSWEWLVEQLPSALPEHIPPTHDYLSIAVEFDNGLDLTWMWSCALPVDTIFQCPLPWWDQRETHWVVRSGTQQLGEWLSERRSLLADYERAIGGVPPKNIVAVWLIANTAFQRGEGRCFYRDITISDAEGVVPVRA</sequence>
<dbReference type="InterPro" id="IPR021409">
    <property type="entry name" value="DUF3047"/>
</dbReference>
<evidence type="ECO:0000313" key="2">
    <source>
        <dbReference type="Proteomes" id="UP000244248"/>
    </source>
</evidence>
<organism evidence="1 2">
    <name type="scientific">Stenotrophobium rhamnosiphilum</name>
    <dbReference type="NCBI Taxonomy" id="2029166"/>
    <lineage>
        <taxon>Bacteria</taxon>
        <taxon>Pseudomonadati</taxon>
        <taxon>Pseudomonadota</taxon>
        <taxon>Gammaproteobacteria</taxon>
        <taxon>Nevskiales</taxon>
        <taxon>Nevskiaceae</taxon>
        <taxon>Stenotrophobium</taxon>
    </lineage>
</organism>
<protein>
    <recommendedName>
        <fullName evidence="3">DUF3047 domain-containing protein</fullName>
    </recommendedName>
</protein>
<evidence type="ECO:0000313" key="1">
    <source>
        <dbReference type="EMBL" id="PTU30144.1"/>
    </source>
</evidence>
<dbReference type="Pfam" id="PF11249">
    <property type="entry name" value="DUF3047"/>
    <property type="match status" value="1"/>
</dbReference>
<keyword evidence="2" id="KW-1185">Reference proteome</keyword>
<dbReference type="AlphaFoldDB" id="A0A2T5MC46"/>
<proteinExistence type="predicted"/>